<keyword evidence="3" id="KW-1185">Reference proteome</keyword>
<protein>
    <submittedName>
        <fullName evidence="2">Uncharacterized protein</fullName>
    </submittedName>
</protein>
<dbReference type="EMBL" id="JASCZI010030264">
    <property type="protein sequence ID" value="MED6120177.1"/>
    <property type="molecule type" value="Genomic_DNA"/>
</dbReference>
<gene>
    <name evidence="2" type="ORF">PIB30_018576</name>
</gene>
<reference evidence="2 3" key="1">
    <citation type="journal article" date="2023" name="Plants (Basel)">
        <title>Bridging the Gap: Combining Genomics and Transcriptomics Approaches to Understand Stylosanthes scabra, an Orphan Legume from the Brazilian Caatinga.</title>
        <authorList>
            <person name="Ferreira-Neto J.R.C."/>
            <person name="da Silva M.D."/>
            <person name="Binneck E."/>
            <person name="de Melo N.F."/>
            <person name="da Silva R.H."/>
            <person name="de Melo A.L.T.M."/>
            <person name="Pandolfi V."/>
            <person name="Bustamante F.O."/>
            <person name="Brasileiro-Vidal A.C."/>
            <person name="Benko-Iseppon A.M."/>
        </authorList>
    </citation>
    <scope>NUCLEOTIDE SEQUENCE [LARGE SCALE GENOMIC DNA]</scope>
    <source>
        <tissue evidence="2">Leaves</tissue>
    </source>
</reference>
<comment type="caution">
    <text evidence="2">The sequence shown here is derived from an EMBL/GenBank/DDBJ whole genome shotgun (WGS) entry which is preliminary data.</text>
</comment>
<dbReference type="PANTHER" id="PTHR33144">
    <property type="entry name" value="OS10G0409366 PROTEIN-RELATED"/>
    <property type="match status" value="1"/>
</dbReference>
<dbReference type="Proteomes" id="UP001341840">
    <property type="component" value="Unassembled WGS sequence"/>
</dbReference>
<name>A0ABU6R8A1_9FABA</name>
<evidence type="ECO:0000313" key="2">
    <source>
        <dbReference type="EMBL" id="MED6120177.1"/>
    </source>
</evidence>
<feature type="compositionally biased region" description="Polar residues" evidence="1">
    <location>
        <begin position="1"/>
        <end position="11"/>
    </location>
</feature>
<feature type="compositionally biased region" description="Polar residues" evidence="1">
    <location>
        <begin position="23"/>
        <end position="44"/>
    </location>
</feature>
<evidence type="ECO:0000313" key="3">
    <source>
        <dbReference type="Proteomes" id="UP001341840"/>
    </source>
</evidence>
<evidence type="ECO:0000256" key="1">
    <source>
        <dbReference type="SAM" id="MobiDB-lite"/>
    </source>
</evidence>
<sequence length="421" mass="48199">MEKRAASSSVHAWNVSDKHAVTDAQTRGNSVTTMERKTASSSVQPRDDSDNTLSTGGGPQQAAQKVRQFCPPRSSEPRPAKSARLLSRKYLQSEDHLDELTEREDFERHGKETLSKNMSIWKAEFGAEVTGKSEKNERIATKPRSPLLEPMRTHYKETCLPIPIGRIGRNVVKSATTIRTPLPIRVKTPAMHAPLVTIHPTWIGIDHRDAPDKAFLFQWQGPVPSPHQRPHDTTANQVFSLPAGRQVVLHFDNMLQPTGQSGGLLTRVLVSMANDFSLFPIGVRSWRQMIIYKDREYNRQIKARKNLEGYKGNLFNKFYDDSKSLSENVQHRCSEGIDTDDWQAFLEYRLEEDTLEIRHKRYFSRREMWTMVHRRKDGSYIHDDARAICEEIDEIESRDESINKLSQNDSLAQVLGKEHSE</sequence>
<feature type="region of interest" description="Disordered" evidence="1">
    <location>
        <begin position="1"/>
        <end position="83"/>
    </location>
</feature>
<proteinExistence type="predicted"/>
<dbReference type="PANTHER" id="PTHR33144:SF45">
    <property type="entry name" value="TRANSPOSASE TNP1_EN_SPM-LIKE DOMAIN-CONTAINING PROTEIN"/>
    <property type="match status" value="1"/>
</dbReference>
<organism evidence="2 3">
    <name type="scientific">Stylosanthes scabra</name>
    <dbReference type="NCBI Taxonomy" id="79078"/>
    <lineage>
        <taxon>Eukaryota</taxon>
        <taxon>Viridiplantae</taxon>
        <taxon>Streptophyta</taxon>
        <taxon>Embryophyta</taxon>
        <taxon>Tracheophyta</taxon>
        <taxon>Spermatophyta</taxon>
        <taxon>Magnoliopsida</taxon>
        <taxon>eudicotyledons</taxon>
        <taxon>Gunneridae</taxon>
        <taxon>Pentapetalae</taxon>
        <taxon>rosids</taxon>
        <taxon>fabids</taxon>
        <taxon>Fabales</taxon>
        <taxon>Fabaceae</taxon>
        <taxon>Papilionoideae</taxon>
        <taxon>50 kb inversion clade</taxon>
        <taxon>dalbergioids sensu lato</taxon>
        <taxon>Dalbergieae</taxon>
        <taxon>Pterocarpus clade</taxon>
        <taxon>Stylosanthes</taxon>
    </lineage>
</organism>
<accession>A0ABU6R8A1</accession>